<dbReference type="InterPro" id="IPR002881">
    <property type="entry name" value="DUF58"/>
</dbReference>
<evidence type="ECO:0000259" key="1">
    <source>
        <dbReference type="Pfam" id="PF01882"/>
    </source>
</evidence>
<dbReference type="EMBL" id="CACVAV010000057">
    <property type="protein sequence ID" value="CAA6803242.1"/>
    <property type="molecule type" value="Genomic_DNA"/>
</dbReference>
<organism evidence="2">
    <name type="scientific">uncultured Thiotrichaceae bacterium</name>
    <dbReference type="NCBI Taxonomy" id="298394"/>
    <lineage>
        <taxon>Bacteria</taxon>
        <taxon>Pseudomonadati</taxon>
        <taxon>Pseudomonadota</taxon>
        <taxon>Gammaproteobacteria</taxon>
        <taxon>Thiotrichales</taxon>
        <taxon>Thiotrichaceae</taxon>
        <taxon>environmental samples</taxon>
    </lineage>
</organism>
<name>A0A6S6SIQ3_9GAMM</name>
<proteinExistence type="predicted"/>
<accession>A0A6S6SIQ3</accession>
<dbReference type="Pfam" id="PF01882">
    <property type="entry name" value="DUF58"/>
    <property type="match status" value="1"/>
</dbReference>
<dbReference type="PANTHER" id="PTHR33608:SF12">
    <property type="entry name" value="DUF58 DOMAIN-CONTAINING PROTEIN"/>
    <property type="match status" value="1"/>
</dbReference>
<feature type="domain" description="DUF58" evidence="1">
    <location>
        <begin position="53"/>
        <end position="251"/>
    </location>
</feature>
<dbReference type="PANTHER" id="PTHR33608">
    <property type="entry name" value="BLL2464 PROTEIN"/>
    <property type="match status" value="1"/>
</dbReference>
<evidence type="ECO:0000313" key="2">
    <source>
        <dbReference type="EMBL" id="CAA6803242.1"/>
    </source>
</evidence>
<sequence length="256" mass="28979">MRAGDGLVFSSLQSLLRLQAQVRTLNLAKRHALAKHVGIHRSRFKGRGMDFAESRPYQPGDDVRTIDWRVTARSGKVHTKVFQEEREKPILVWLDLRAPMFFGTRGCFKSVVAAEVTALLLWKTLSEGDRAGGMVQDNAGIHEFKPSRSRSSALHFMRELATVTQKEPAADSMAEFSQPEQVLIDSWQRLRRVTEPGTQVFVISDFRALSDKAFSQLAMINRSSQLVLVSIRDPFEDQLPAEERLRLTDGSKSLWI</sequence>
<reference evidence="2" key="1">
    <citation type="submission" date="2020-01" db="EMBL/GenBank/DDBJ databases">
        <authorList>
            <person name="Meier V. D."/>
            <person name="Meier V D."/>
        </authorList>
    </citation>
    <scope>NUCLEOTIDE SEQUENCE</scope>
    <source>
        <strain evidence="2">HLG_WM_MAG_08</strain>
    </source>
</reference>
<dbReference type="AlphaFoldDB" id="A0A6S6SIQ3"/>
<feature type="non-terminal residue" evidence="2">
    <location>
        <position position="256"/>
    </location>
</feature>
<gene>
    <name evidence="2" type="ORF">HELGO_WM73718</name>
</gene>
<protein>
    <recommendedName>
        <fullName evidence="1">DUF58 domain-containing protein</fullName>
    </recommendedName>
</protein>